<accession>A0A210PH79</accession>
<evidence type="ECO:0000313" key="3">
    <source>
        <dbReference type="Proteomes" id="UP000242188"/>
    </source>
</evidence>
<dbReference type="PANTHER" id="PTHR46791:SF5">
    <property type="entry name" value="CLR5 DOMAIN-CONTAINING PROTEIN-RELATED"/>
    <property type="match status" value="1"/>
</dbReference>
<evidence type="ECO:0000259" key="1">
    <source>
        <dbReference type="Pfam" id="PF24764"/>
    </source>
</evidence>
<dbReference type="InterPro" id="IPR058913">
    <property type="entry name" value="Integrase_dom_put"/>
</dbReference>
<keyword evidence="3" id="KW-1185">Reference proteome</keyword>
<gene>
    <name evidence="2" type="ORF">KP79_PYT23043</name>
</gene>
<reference evidence="2 3" key="1">
    <citation type="journal article" date="2017" name="Nat. Ecol. Evol.">
        <title>Scallop genome provides insights into evolution of bilaterian karyotype and development.</title>
        <authorList>
            <person name="Wang S."/>
            <person name="Zhang J."/>
            <person name="Jiao W."/>
            <person name="Li J."/>
            <person name="Xun X."/>
            <person name="Sun Y."/>
            <person name="Guo X."/>
            <person name="Huan P."/>
            <person name="Dong B."/>
            <person name="Zhang L."/>
            <person name="Hu X."/>
            <person name="Sun X."/>
            <person name="Wang J."/>
            <person name="Zhao C."/>
            <person name="Wang Y."/>
            <person name="Wang D."/>
            <person name="Huang X."/>
            <person name="Wang R."/>
            <person name="Lv J."/>
            <person name="Li Y."/>
            <person name="Zhang Z."/>
            <person name="Liu B."/>
            <person name="Lu W."/>
            <person name="Hui Y."/>
            <person name="Liang J."/>
            <person name="Zhou Z."/>
            <person name="Hou R."/>
            <person name="Li X."/>
            <person name="Liu Y."/>
            <person name="Li H."/>
            <person name="Ning X."/>
            <person name="Lin Y."/>
            <person name="Zhao L."/>
            <person name="Xing Q."/>
            <person name="Dou J."/>
            <person name="Li Y."/>
            <person name="Mao J."/>
            <person name="Guo H."/>
            <person name="Dou H."/>
            <person name="Li T."/>
            <person name="Mu C."/>
            <person name="Jiang W."/>
            <person name="Fu Q."/>
            <person name="Fu X."/>
            <person name="Miao Y."/>
            <person name="Liu J."/>
            <person name="Yu Q."/>
            <person name="Li R."/>
            <person name="Liao H."/>
            <person name="Li X."/>
            <person name="Kong Y."/>
            <person name="Jiang Z."/>
            <person name="Chourrout D."/>
            <person name="Li R."/>
            <person name="Bao Z."/>
        </authorList>
    </citation>
    <scope>NUCLEOTIDE SEQUENCE [LARGE SCALE GENOMIC DNA]</scope>
    <source>
        <strain evidence="2 3">PY_sf001</strain>
    </source>
</reference>
<dbReference type="EMBL" id="NEDP02076703">
    <property type="protein sequence ID" value="OWF35841.1"/>
    <property type="molecule type" value="Genomic_DNA"/>
</dbReference>
<feature type="domain" description="Integrase core" evidence="1">
    <location>
        <begin position="1"/>
        <end position="105"/>
    </location>
</feature>
<protein>
    <recommendedName>
        <fullName evidence="1">Integrase core domain-containing protein</fullName>
    </recommendedName>
</protein>
<dbReference type="AlphaFoldDB" id="A0A210PH79"/>
<evidence type="ECO:0000313" key="2">
    <source>
        <dbReference type="EMBL" id="OWF35841.1"/>
    </source>
</evidence>
<dbReference type="Proteomes" id="UP000242188">
    <property type="component" value="Unassembled WGS sequence"/>
</dbReference>
<organism evidence="2 3">
    <name type="scientific">Mizuhopecten yessoensis</name>
    <name type="common">Japanese scallop</name>
    <name type="synonym">Patinopecten yessoensis</name>
    <dbReference type="NCBI Taxonomy" id="6573"/>
    <lineage>
        <taxon>Eukaryota</taxon>
        <taxon>Metazoa</taxon>
        <taxon>Spiralia</taxon>
        <taxon>Lophotrochozoa</taxon>
        <taxon>Mollusca</taxon>
        <taxon>Bivalvia</taxon>
        <taxon>Autobranchia</taxon>
        <taxon>Pteriomorphia</taxon>
        <taxon>Pectinida</taxon>
        <taxon>Pectinoidea</taxon>
        <taxon>Pectinidae</taxon>
        <taxon>Mizuhopecten</taxon>
    </lineage>
</organism>
<name>A0A210PH79_MIZYE</name>
<dbReference type="PANTHER" id="PTHR46791">
    <property type="entry name" value="EXPRESSED PROTEIN"/>
    <property type="match status" value="1"/>
</dbReference>
<dbReference type="Pfam" id="PF24764">
    <property type="entry name" value="rva_4"/>
    <property type="match status" value="1"/>
</dbReference>
<sequence length="132" mass="15526">MNLVRSSSRNNHITGRSVHSQRIERLWRDVQTEVGETFCKLFHDMEDRGILDPSNDCHLCALQLVFVPEVNRQLQNFREAWNKHRIRTESRRTPEQLWMLGMLGDTDGHTSVREMQKPDSLQDLEAKLSQNQ</sequence>
<dbReference type="OrthoDB" id="6136794at2759"/>
<comment type="caution">
    <text evidence="2">The sequence shown here is derived from an EMBL/GenBank/DDBJ whole genome shotgun (WGS) entry which is preliminary data.</text>
</comment>
<proteinExistence type="predicted"/>
<dbReference type="STRING" id="6573.A0A210PH79"/>